<feature type="region of interest" description="Disordered" evidence="1">
    <location>
        <begin position="86"/>
        <end position="119"/>
    </location>
</feature>
<sequence>MKNDDPILAARSVRALMQALNDVYGWTLPLAFPAGTPLAALWAIAITVRKDPATGVLYVATSTETYPVAAILDAIVGAQVLTGRASTPPAAFMTHRSASTRRKKHEQVDVAQSPRRDRR</sequence>
<proteinExistence type="predicted"/>
<evidence type="ECO:0000256" key="1">
    <source>
        <dbReference type="SAM" id="MobiDB-lite"/>
    </source>
</evidence>
<dbReference type="EMBL" id="LOTN01000071">
    <property type="protein sequence ID" value="KUZ82029.1"/>
    <property type="molecule type" value="Genomic_DNA"/>
</dbReference>
<evidence type="ECO:0000313" key="3">
    <source>
        <dbReference type="Proteomes" id="UP000065521"/>
    </source>
</evidence>
<accession>A0A102KV15</accession>
<gene>
    <name evidence="2" type="ORF">WI38_31950</name>
</gene>
<reference evidence="2 3" key="1">
    <citation type="submission" date="2015-11" db="EMBL/GenBank/DDBJ databases">
        <title>Expanding the genomic diversity of Burkholderia species for the development of highly accurate diagnostics.</title>
        <authorList>
            <person name="Sahl J."/>
            <person name="Keim P."/>
            <person name="Wagner D."/>
        </authorList>
    </citation>
    <scope>NUCLEOTIDE SEQUENCE [LARGE SCALE GENOMIC DNA]</scope>
    <source>
        <strain evidence="2 3">RF32-BP4</strain>
    </source>
</reference>
<dbReference type="Proteomes" id="UP000065521">
    <property type="component" value="Unassembled WGS sequence"/>
</dbReference>
<protein>
    <submittedName>
        <fullName evidence="2">Uncharacterized protein</fullName>
    </submittedName>
</protein>
<dbReference type="AlphaFoldDB" id="A0A102KV15"/>
<evidence type="ECO:0000313" key="2">
    <source>
        <dbReference type="EMBL" id="KUZ82029.1"/>
    </source>
</evidence>
<dbReference type="RefSeq" id="WP_059610281.1">
    <property type="nucleotide sequence ID" value="NZ_JBGRUP010000004.1"/>
</dbReference>
<organism evidence="2 3">
    <name type="scientific">Burkholderia ubonensis</name>
    <dbReference type="NCBI Taxonomy" id="101571"/>
    <lineage>
        <taxon>Bacteria</taxon>
        <taxon>Pseudomonadati</taxon>
        <taxon>Pseudomonadota</taxon>
        <taxon>Betaproteobacteria</taxon>
        <taxon>Burkholderiales</taxon>
        <taxon>Burkholderiaceae</taxon>
        <taxon>Burkholderia</taxon>
        <taxon>Burkholderia cepacia complex</taxon>
    </lineage>
</organism>
<comment type="caution">
    <text evidence="2">The sequence shown here is derived from an EMBL/GenBank/DDBJ whole genome shotgun (WGS) entry which is preliminary data.</text>
</comment>
<name>A0A102KV15_9BURK</name>